<dbReference type="AlphaFoldDB" id="A0A396IE19"/>
<dbReference type="EMBL" id="PSQE01000004">
    <property type="protein sequence ID" value="RHN63810.1"/>
    <property type="molecule type" value="Genomic_DNA"/>
</dbReference>
<reference evidence="1" key="1">
    <citation type="journal article" date="2018" name="Nat. Plants">
        <title>Whole-genome landscape of Medicago truncatula symbiotic genes.</title>
        <authorList>
            <person name="Pecrix Y."/>
            <person name="Gamas P."/>
            <person name="Carrere S."/>
        </authorList>
    </citation>
    <scope>NUCLEOTIDE SEQUENCE</scope>
    <source>
        <tissue evidence="1">Leaves</tissue>
    </source>
</reference>
<accession>A0A396IE19</accession>
<dbReference type="Gramene" id="rna26562">
    <property type="protein sequence ID" value="RHN63810.1"/>
    <property type="gene ID" value="gene26562"/>
</dbReference>
<evidence type="ECO:0000313" key="1">
    <source>
        <dbReference type="EMBL" id="RHN63810.1"/>
    </source>
</evidence>
<name>A0A396IE19_MEDTR</name>
<gene>
    <name evidence="1" type="ORF">MtrunA17_Chr4g0062351</name>
</gene>
<comment type="caution">
    <text evidence="1">The sequence shown here is derived from an EMBL/GenBank/DDBJ whole genome shotgun (WGS) entry which is preliminary data.</text>
</comment>
<protein>
    <submittedName>
        <fullName evidence="1">Uncharacterized protein</fullName>
    </submittedName>
</protein>
<dbReference type="Proteomes" id="UP000265566">
    <property type="component" value="Chromosome 4"/>
</dbReference>
<sequence length="87" mass="10230">MLNKTFNLIFFHVLYFYRVGEVNNNGVHTFLNKLSNAAPDTKIKVRVARMWDTLNITKKKEIISTDMVLIDEKVFINEIAILLFLRK</sequence>
<proteinExistence type="predicted"/>
<organism evidence="1">
    <name type="scientific">Medicago truncatula</name>
    <name type="common">Barrel medic</name>
    <name type="synonym">Medicago tribuloides</name>
    <dbReference type="NCBI Taxonomy" id="3880"/>
    <lineage>
        <taxon>Eukaryota</taxon>
        <taxon>Viridiplantae</taxon>
        <taxon>Streptophyta</taxon>
        <taxon>Embryophyta</taxon>
        <taxon>Tracheophyta</taxon>
        <taxon>Spermatophyta</taxon>
        <taxon>Magnoliopsida</taxon>
        <taxon>eudicotyledons</taxon>
        <taxon>Gunneridae</taxon>
        <taxon>Pentapetalae</taxon>
        <taxon>rosids</taxon>
        <taxon>fabids</taxon>
        <taxon>Fabales</taxon>
        <taxon>Fabaceae</taxon>
        <taxon>Papilionoideae</taxon>
        <taxon>50 kb inversion clade</taxon>
        <taxon>NPAAA clade</taxon>
        <taxon>Hologalegina</taxon>
        <taxon>IRL clade</taxon>
        <taxon>Trifolieae</taxon>
        <taxon>Medicago</taxon>
    </lineage>
</organism>